<protein>
    <submittedName>
        <fullName evidence="1">Uncharacterized protein</fullName>
    </submittedName>
</protein>
<evidence type="ECO:0000313" key="1">
    <source>
        <dbReference type="EMBL" id="CAG6791850.1"/>
    </source>
</evidence>
<reference evidence="1" key="1">
    <citation type="submission" date="2021-05" db="EMBL/GenBank/DDBJ databases">
        <authorList>
            <person name="Alioto T."/>
            <person name="Alioto T."/>
            <person name="Gomez Garrido J."/>
        </authorList>
    </citation>
    <scope>NUCLEOTIDE SEQUENCE</scope>
</reference>
<dbReference type="AlphaFoldDB" id="A0A8D9FKF2"/>
<accession>A0A8D9FKF2</accession>
<proteinExistence type="predicted"/>
<name>A0A8D9FKF2_9HEMI</name>
<organism evidence="1">
    <name type="scientific">Cacopsylla melanoneura</name>
    <dbReference type="NCBI Taxonomy" id="428564"/>
    <lineage>
        <taxon>Eukaryota</taxon>
        <taxon>Metazoa</taxon>
        <taxon>Ecdysozoa</taxon>
        <taxon>Arthropoda</taxon>
        <taxon>Hexapoda</taxon>
        <taxon>Insecta</taxon>
        <taxon>Pterygota</taxon>
        <taxon>Neoptera</taxon>
        <taxon>Paraneoptera</taxon>
        <taxon>Hemiptera</taxon>
        <taxon>Sternorrhyncha</taxon>
        <taxon>Psylloidea</taxon>
        <taxon>Psyllidae</taxon>
        <taxon>Psyllinae</taxon>
        <taxon>Cacopsylla</taxon>
    </lineage>
</organism>
<dbReference type="EMBL" id="HBUF01678161">
    <property type="protein sequence ID" value="CAG6791850.1"/>
    <property type="molecule type" value="Transcribed_RNA"/>
</dbReference>
<sequence>MRFVSQIYVKLNQFRVTNTNGIERNVFVDEILVWRMIFVSQIYVELKQFRATNTNGIGTQYIFKALKQEIFKTSQFENFLFLSLTDKHTLYQCSGTHPKYKEKCVVGGRHCEFPLVKINKES</sequence>